<dbReference type="CDD" id="cd00096">
    <property type="entry name" value="Ig"/>
    <property type="match status" value="2"/>
</dbReference>
<evidence type="ECO:0000256" key="2">
    <source>
        <dbReference type="ARBA" id="ARBA00004613"/>
    </source>
</evidence>
<dbReference type="FunCoup" id="A0A194RC75">
    <property type="interactions" value="284"/>
</dbReference>
<keyword evidence="11" id="KW-0325">Glycoprotein</keyword>
<evidence type="ECO:0000256" key="8">
    <source>
        <dbReference type="ARBA" id="ARBA00022989"/>
    </source>
</evidence>
<evidence type="ECO:0000313" key="19">
    <source>
        <dbReference type="Proteomes" id="UP000053240"/>
    </source>
</evidence>
<feature type="domain" description="Ig-like" evidence="16">
    <location>
        <begin position="491"/>
        <end position="572"/>
    </location>
</feature>
<dbReference type="Gene3D" id="2.60.40.10">
    <property type="entry name" value="Immunoglobulins"/>
    <property type="match status" value="17"/>
</dbReference>
<keyword evidence="4" id="KW-0812">Transmembrane</keyword>
<evidence type="ECO:0000259" key="17">
    <source>
        <dbReference type="PROSITE" id="PS50853"/>
    </source>
</evidence>
<keyword evidence="6" id="KW-0677">Repeat</keyword>
<dbReference type="PROSITE" id="PS50835">
    <property type="entry name" value="IG_LIKE"/>
    <property type="match status" value="5"/>
</dbReference>
<dbReference type="InterPro" id="IPR013098">
    <property type="entry name" value="Ig_I-set"/>
</dbReference>
<dbReference type="GO" id="GO:0098609">
    <property type="term" value="P:cell-cell adhesion"/>
    <property type="evidence" value="ECO:0007669"/>
    <property type="project" value="TreeGrafter"/>
</dbReference>
<dbReference type="InterPro" id="IPR007110">
    <property type="entry name" value="Ig-like_dom"/>
</dbReference>
<dbReference type="EMBL" id="KQ460398">
    <property type="protein sequence ID" value="KPJ15069.1"/>
    <property type="molecule type" value="Genomic_DNA"/>
</dbReference>
<keyword evidence="12" id="KW-0393">Immunoglobulin domain</keyword>
<dbReference type="CDD" id="cd00063">
    <property type="entry name" value="FN3"/>
    <property type="match status" value="11"/>
</dbReference>
<feature type="domain" description="Fibronectin type-III" evidence="17">
    <location>
        <begin position="1153"/>
        <end position="1255"/>
    </location>
</feature>
<dbReference type="FunFam" id="2.60.40.10:FF:001849">
    <property type="entry name" value="Sidekick, isoform B"/>
    <property type="match status" value="1"/>
</dbReference>
<dbReference type="FunFam" id="2.60.40.10:FF:000093">
    <property type="entry name" value="Down syndrome cell adhesion molecule, isoform B"/>
    <property type="match status" value="1"/>
</dbReference>
<proteinExistence type="inferred from homology"/>
<evidence type="ECO:0000256" key="14">
    <source>
        <dbReference type="ARBA" id="ARBA00061621"/>
    </source>
</evidence>
<evidence type="ECO:0000256" key="9">
    <source>
        <dbReference type="ARBA" id="ARBA00023136"/>
    </source>
</evidence>
<evidence type="ECO:0000313" key="18">
    <source>
        <dbReference type="EMBL" id="KPJ15069.1"/>
    </source>
</evidence>
<dbReference type="InterPro" id="IPR003599">
    <property type="entry name" value="Ig_sub"/>
</dbReference>
<dbReference type="PANTHER" id="PTHR44170:SF46">
    <property type="entry name" value="PROTEIN SIDEKICK"/>
    <property type="match status" value="1"/>
</dbReference>
<dbReference type="SMART" id="SM00406">
    <property type="entry name" value="IGv"/>
    <property type="match status" value="2"/>
</dbReference>
<dbReference type="FunFam" id="2.60.40.10:FF:000158">
    <property type="entry name" value="Sidekick cell adhesion molecule 2"/>
    <property type="match status" value="1"/>
</dbReference>
<comment type="subcellular location">
    <subcellularLocation>
        <location evidence="1">Membrane</location>
        <topology evidence="1">Single-pass type I membrane protein</topology>
    </subcellularLocation>
    <subcellularLocation>
        <location evidence="2">Secreted</location>
    </subcellularLocation>
</comment>
<dbReference type="InterPro" id="IPR013783">
    <property type="entry name" value="Ig-like_fold"/>
</dbReference>
<keyword evidence="8" id="KW-1133">Transmembrane helix</keyword>
<evidence type="ECO:0000256" key="12">
    <source>
        <dbReference type="ARBA" id="ARBA00023319"/>
    </source>
</evidence>
<evidence type="ECO:0000256" key="11">
    <source>
        <dbReference type="ARBA" id="ARBA00023180"/>
    </source>
</evidence>
<dbReference type="SMART" id="SM00060">
    <property type="entry name" value="FN3"/>
    <property type="match status" value="11"/>
</dbReference>
<feature type="domain" description="Ig-like" evidence="16">
    <location>
        <begin position="4"/>
        <end position="87"/>
    </location>
</feature>
<dbReference type="SUPFAM" id="SSF48726">
    <property type="entry name" value="Immunoglobulin"/>
    <property type="match status" value="5"/>
</dbReference>
<protein>
    <recommendedName>
        <fullName evidence="15">Hemolin</fullName>
    </recommendedName>
</protein>
<dbReference type="Pfam" id="PF00041">
    <property type="entry name" value="fn3"/>
    <property type="match status" value="11"/>
</dbReference>
<feature type="domain" description="Ig-like" evidence="16">
    <location>
        <begin position="292"/>
        <end position="390"/>
    </location>
</feature>
<feature type="domain" description="Fibronectin type-III" evidence="17">
    <location>
        <begin position="1566"/>
        <end position="1669"/>
    </location>
</feature>
<feature type="domain" description="Ig-like" evidence="16">
    <location>
        <begin position="193"/>
        <end position="287"/>
    </location>
</feature>
<dbReference type="GO" id="GO:0048731">
    <property type="term" value="P:system development"/>
    <property type="evidence" value="ECO:0007669"/>
    <property type="project" value="UniProtKB-ARBA"/>
</dbReference>
<dbReference type="InterPro" id="IPR036116">
    <property type="entry name" value="FN3_sf"/>
</dbReference>
<evidence type="ECO:0000256" key="5">
    <source>
        <dbReference type="ARBA" id="ARBA00022729"/>
    </source>
</evidence>
<dbReference type="SUPFAM" id="SSF49265">
    <property type="entry name" value="Fibronectin type III"/>
    <property type="match status" value="6"/>
</dbReference>
<comment type="similarity">
    <text evidence="13">Belongs to the hemolin family.</text>
</comment>
<dbReference type="FunFam" id="2.60.40.10:FF:000209">
    <property type="entry name" value="Sidekick cell adhesion molecule 2"/>
    <property type="match status" value="1"/>
</dbReference>
<dbReference type="PANTHER" id="PTHR44170">
    <property type="entry name" value="PROTEIN SIDEKICK"/>
    <property type="match status" value="1"/>
</dbReference>
<dbReference type="InterPro" id="IPR036179">
    <property type="entry name" value="Ig-like_dom_sf"/>
</dbReference>
<name>A0A194RC75_PAPMA</name>
<keyword evidence="5" id="KW-0732">Signal</keyword>
<keyword evidence="19" id="KW-1185">Reference proteome</keyword>
<evidence type="ECO:0000256" key="1">
    <source>
        <dbReference type="ARBA" id="ARBA00004479"/>
    </source>
</evidence>
<comment type="similarity">
    <text evidence="14">Belongs to the sidekick family.</text>
</comment>
<dbReference type="InterPro" id="IPR003598">
    <property type="entry name" value="Ig_sub2"/>
</dbReference>
<dbReference type="SMART" id="SM00409">
    <property type="entry name" value="IG"/>
    <property type="match status" value="6"/>
</dbReference>
<dbReference type="FunFam" id="2.60.40.10:FF:002352">
    <property type="entry name" value="Blast:Protein sidekick"/>
    <property type="match status" value="1"/>
</dbReference>
<dbReference type="GO" id="GO:0030154">
    <property type="term" value="P:cell differentiation"/>
    <property type="evidence" value="ECO:0007669"/>
    <property type="project" value="UniProtKB-ARBA"/>
</dbReference>
<dbReference type="InParanoid" id="A0A194RC75"/>
<dbReference type="GO" id="GO:0009653">
    <property type="term" value="P:anatomical structure morphogenesis"/>
    <property type="evidence" value="ECO:0007669"/>
    <property type="project" value="UniProtKB-ARBA"/>
</dbReference>
<dbReference type="STRING" id="76193.A0A194RC75"/>
<dbReference type="Pfam" id="PF07679">
    <property type="entry name" value="I-set"/>
    <property type="match status" value="2"/>
</dbReference>
<feature type="domain" description="Fibronectin type-III" evidence="17">
    <location>
        <begin position="953"/>
        <end position="1048"/>
    </location>
</feature>
<evidence type="ECO:0000259" key="16">
    <source>
        <dbReference type="PROSITE" id="PS50835"/>
    </source>
</evidence>
<dbReference type="PRINTS" id="PR00014">
    <property type="entry name" value="FNTYPEIII"/>
</dbReference>
<feature type="domain" description="Fibronectin type-III" evidence="17">
    <location>
        <begin position="791"/>
        <end position="896"/>
    </location>
</feature>
<keyword evidence="10" id="KW-1015">Disulfide bond</keyword>
<evidence type="ECO:0000256" key="10">
    <source>
        <dbReference type="ARBA" id="ARBA00023157"/>
    </source>
</evidence>
<reference evidence="18 19" key="1">
    <citation type="journal article" date="2015" name="Nat. Commun.">
        <title>Outbred genome sequencing and CRISPR/Cas9 gene editing in butterflies.</title>
        <authorList>
            <person name="Li X."/>
            <person name="Fan D."/>
            <person name="Zhang W."/>
            <person name="Liu G."/>
            <person name="Zhang L."/>
            <person name="Zhao L."/>
            <person name="Fang X."/>
            <person name="Chen L."/>
            <person name="Dong Y."/>
            <person name="Chen Y."/>
            <person name="Ding Y."/>
            <person name="Zhao R."/>
            <person name="Feng M."/>
            <person name="Zhu Y."/>
            <person name="Feng Y."/>
            <person name="Jiang X."/>
            <person name="Zhu D."/>
            <person name="Xiang H."/>
            <person name="Feng X."/>
            <person name="Li S."/>
            <person name="Wang J."/>
            <person name="Zhang G."/>
            <person name="Kronforst M.R."/>
            <person name="Wang W."/>
        </authorList>
    </citation>
    <scope>NUCLEOTIDE SEQUENCE [LARGE SCALE GENOMIC DNA]</scope>
    <source>
        <strain evidence="18">Ya'a_city_454_Pm</strain>
        <tissue evidence="18">Whole body</tissue>
    </source>
</reference>
<dbReference type="FunFam" id="2.60.40.10:FF:000231">
    <property type="entry name" value="Sidekick cell adhesion molecule 2"/>
    <property type="match status" value="1"/>
</dbReference>
<feature type="domain" description="Ig-like" evidence="16">
    <location>
        <begin position="399"/>
        <end position="486"/>
    </location>
</feature>
<feature type="domain" description="Fibronectin type-III" evidence="17">
    <location>
        <begin position="689"/>
        <end position="786"/>
    </location>
</feature>
<evidence type="ECO:0000256" key="3">
    <source>
        <dbReference type="ARBA" id="ARBA00022525"/>
    </source>
</evidence>
<evidence type="ECO:0000256" key="15">
    <source>
        <dbReference type="ARBA" id="ARBA00068688"/>
    </source>
</evidence>
<feature type="domain" description="Fibronectin type-III" evidence="17">
    <location>
        <begin position="1357"/>
        <end position="1453"/>
    </location>
</feature>
<feature type="domain" description="Fibronectin type-III" evidence="17">
    <location>
        <begin position="1673"/>
        <end position="1773"/>
    </location>
</feature>
<gene>
    <name evidence="18" type="ORF">RR48_09096</name>
</gene>
<evidence type="ECO:0000256" key="7">
    <source>
        <dbReference type="ARBA" id="ARBA00022889"/>
    </source>
</evidence>
<dbReference type="FunFam" id="2.60.40.10:FF:000360">
    <property type="entry name" value="Sidekick cell adhesion molecule 2"/>
    <property type="match status" value="1"/>
</dbReference>
<keyword evidence="7" id="KW-0130">Cell adhesion</keyword>
<accession>A0A194RC75</accession>
<feature type="domain" description="Fibronectin type-III" evidence="17">
    <location>
        <begin position="1053"/>
        <end position="1148"/>
    </location>
</feature>
<dbReference type="InterPro" id="IPR013106">
    <property type="entry name" value="Ig_V-set"/>
</dbReference>
<dbReference type="Pfam" id="PF13927">
    <property type="entry name" value="Ig_3"/>
    <property type="match status" value="3"/>
</dbReference>
<evidence type="ECO:0000256" key="13">
    <source>
        <dbReference type="ARBA" id="ARBA00061228"/>
    </source>
</evidence>
<feature type="domain" description="Fibronectin type-III" evidence="17">
    <location>
        <begin position="1458"/>
        <end position="1560"/>
    </location>
</feature>
<keyword evidence="3" id="KW-0964">Secreted</keyword>
<dbReference type="FunFam" id="2.60.40.10:FF:000032">
    <property type="entry name" value="palladin isoform X1"/>
    <property type="match status" value="2"/>
</dbReference>
<feature type="domain" description="Fibronectin type-III" evidence="17">
    <location>
        <begin position="579"/>
        <end position="683"/>
    </location>
</feature>
<dbReference type="GO" id="GO:0005576">
    <property type="term" value="C:extracellular region"/>
    <property type="evidence" value="ECO:0007669"/>
    <property type="project" value="UniProtKB-SubCell"/>
</dbReference>
<dbReference type="PROSITE" id="PS50853">
    <property type="entry name" value="FN3"/>
    <property type="match status" value="11"/>
</dbReference>
<dbReference type="SMART" id="SM00408">
    <property type="entry name" value="IGc2"/>
    <property type="match status" value="5"/>
</dbReference>
<evidence type="ECO:0000256" key="4">
    <source>
        <dbReference type="ARBA" id="ARBA00022692"/>
    </source>
</evidence>
<dbReference type="InterPro" id="IPR003961">
    <property type="entry name" value="FN3_dom"/>
</dbReference>
<dbReference type="GO" id="GO:0016020">
    <property type="term" value="C:membrane"/>
    <property type="evidence" value="ECO:0007669"/>
    <property type="project" value="UniProtKB-SubCell"/>
</dbReference>
<keyword evidence="9" id="KW-0472">Membrane</keyword>
<organism evidence="18 19">
    <name type="scientific">Papilio machaon</name>
    <name type="common">Old World swallowtail butterfly</name>
    <dbReference type="NCBI Taxonomy" id="76193"/>
    <lineage>
        <taxon>Eukaryota</taxon>
        <taxon>Metazoa</taxon>
        <taxon>Ecdysozoa</taxon>
        <taxon>Arthropoda</taxon>
        <taxon>Hexapoda</taxon>
        <taxon>Insecta</taxon>
        <taxon>Pterygota</taxon>
        <taxon>Neoptera</taxon>
        <taxon>Endopterygota</taxon>
        <taxon>Lepidoptera</taxon>
        <taxon>Glossata</taxon>
        <taxon>Ditrysia</taxon>
        <taxon>Papilionoidea</taxon>
        <taxon>Papilionidae</taxon>
        <taxon>Papilioninae</taxon>
        <taxon>Papilio</taxon>
    </lineage>
</organism>
<sequence>MQPPRFNMQPSSLNSIVREGTSKILQCSAVGIPQPMYRWLKNGIPLSEYSTDIFYKIHNTQRQDAGAYQCIAKNDVGAIFSEKNNIVVAYMGMFENKIEQEVTVDSGRAAILDFPHIDSEPPPSVNWQDENGELGYDQKYAVTDDHKLVILCASKKDERSYRAQAFNTQSGKVENSPYIRLNVLGDDIKEIAPEIIIKPQDTKIIKGQEYRNLYCIANARPLHELETLWFKDGVLIDIAGITYDLNDQWNRTLSLISANLTHTGQYTCQARLKSGGFATVTASATVTVFEKPTMLSTLKSETYGEFGNTVVLECNVEGIPLPGITWYKDAKKIASVGAEAGETDNGDVDDGGGRYRVELDRSLIINDLKMEDMGIYQCIASNEAGEASINTWLKIKTSPPVMQSAPTNLTVLDGKDATISCRAVGAPTPNVTWYFNDSLIIKLSGRLQALDEGDLLITSTTTADSGKYTCIRANDAGNVSGEAFLTVLVRTQIIAPPVDTRVLLGHTATLQCRVSSDPNVKYNIDWFHNNQYCIAFYEGALQVQAVRASDAGEYACVVTSPGGNHTRRALLSVIELPFAPTNVRALRLDATQRAVNVSWTPGFDGNSPVHKFIVQRRVVPEFGPTPDPLLNWVTEPMNVSASQRWVLLTSLKAATSYQFRVSAVNTVGEGPPSDPTDVLTLPQEAPSGPPLGFMGSARSSSEIITQWQPPLEEHRNGHILGYVIRYRLRGYDNSPWTYQNITNEAQRNYLIQDLITWKDYNVQIAAYNDKGVGVFSDSYTIKTKEGVPEAAPDNVRCEAFNSTGITVWWTPPNPQKINGINQGYKIQAWRWEASENGNVEQKIVSIPPNLLDPLTEQSAVIAGLDKFTEYNISVLCFTEPGDGPKSDYVLVRTKEDIPDEVGGLQFDDISDRAVRVIASTQYVVWVSALSGVGEGPARGAGLQSGVEPVLPAAPRNLALSNIAADSVLLQFTPGFDGNSSISLWTVQAQTARNTSWVTIYEVSEPDAQSILVTGLVPFTTYRLRLVASNVVGSSPPSEPCKEFQTIQAPPRHPPRNVTVRAVSANNLRVRWIPLQQSEWYGNPKGYNITYKRSGDNETLHCVIEDHTANSHVLANLEEWSLYEVRMTALNEVGVSAESPTALERTREAVPSSGPANVSANATSSTTIVVLWGDIPVQDQNGLIEGYKVCYAAIVPPPRPEHHKVECQAIPSNQTHTVTLTELRKYVVYQIQVLGYTRLGDGALSDPPVTVRTFEDTPGPPSNVSFPDVTFTMARIIWDVPEDPNGEILAYKVTYHLNSSTQHMFSKEFLPSDRTFRATELLQERYYLFSVTAQTRLGWGGTARALVLTTANRAAPAPPARPNLQRSLLQPHHITFSWTPGDDGYAPLRYYTVQQKEEGGTWQTLPERVDPFATSYTVDGLKPYTGYQFRIRATNDIGPSRYSNATEMVRTLPAAPSKAVEQLRVVPITPSSVRVQWAPLAEAHWSGDTAHGGYRVSYQPLTDFPTSLQHTMKQDVPGIKSEEVVLTDLAVDRNYEISVCAVNAQGAGPGGTPAVVWVGEEAVPTAPPRDVTAHALSPTEVALTWQPPALAQQNGDLLGYKIFYLMTDSPEEPEPGRRVEEEIEVVPATATSHSLVFLDKYTQYRIQVLAFNPAGDGPRSSALQVRTEQGLPSAPRNISFTDITMNSLVVAWLPPRRRNGPIQSYLVTYETIEQDERFSKQVKQKVTEERHASPSLTVIQSAGSATYERARASAVLTQGVDLVCQVIKAPHEFC</sequence>
<evidence type="ECO:0000256" key="6">
    <source>
        <dbReference type="ARBA" id="ARBA00022737"/>
    </source>
</evidence>
<feature type="domain" description="Fibronectin type-III" evidence="17">
    <location>
        <begin position="1259"/>
        <end position="1352"/>
    </location>
</feature>
<dbReference type="Proteomes" id="UP000053240">
    <property type="component" value="Unassembled WGS sequence"/>
</dbReference>